<evidence type="ECO:0000259" key="12">
    <source>
        <dbReference type="Pfam" id="PF00394"/>
    </source>
</evidence>
<keyword evidence="16" id="KW-1185">Reference proteome</keyword>
<comment type="caution">
    <text evidence="15">The sequence shown here is derived from an EMBL/GenBank/DDBJ whole genome shotgun (WGS) entry which is preliminary data.</text>
</comment>
<evidence type="ECO:0000256" key="11">
    <source>
        <dbReference type="ARBA" id="ARBA00023288"/>
    </source>
</evidence>
<dbReference type="SUPFAM" id="SSF49503">
    <property type="entry name" value="Cupredoxins"/>
    <property type="match status" value="3"/>
</dbReference>
<dbReference type="PANTHER" id="PTHR11709">
    <property type="entry name" value="MULTI-COPPER OXIDASE"/>
    <property type="match status" value="1"/>
</dbReference>
<dbReference type="Pfam" id="PF07732">
    <property type="entry name" value="Cu-oxidase_3"/>
    <property type="match status" value="1"/>
</dbReference>
<evidence type="ECO:0000256" key="9">
    <source>
        <dbReference type="ARBA" id="ARBA00023136"/>
    </source>
</evidence>
<comment type="cofactor">
    <cofactor evidence="1">
        <name>Cu cation</name>
        <dbReference type="ChEBI" id="CHEBI:23378"/>
    </cofactor>
</comment>
<dbReference type="OrthoDB" id="2121828at2759"/>
<evidence type="ECO:0000259" key="14">
    <source>
        <dbReference type="Pfam" id="PF07732"/>
    </source>
</evidence>
<dbReference type="PANTHER" id="PTHR11709:SF123">
    <property type="entry name" value="MONOCOPPER OXIDASE-LIKE PROTEIN SKU5"/>
    <property type="match status" value="1"/>
</dbReference>
<keyword evidence="6" id="KW-0479">Metal-binding</keyword>
<dbReference type="Pfam" id="PF07731">
    <property type="entry name" value="Cu-oxidase_2"/>
    <property type="match status" value="1"/>
</dbReference>
<dbReference type="InterPro" id="IPR011706">
    <property type="entry name" value="Cu-oxidase_C"/>
</dbReference>
<keyword evidence="8" id="KW-0186">Copper</keyword>
<dbReference type="InterPro" id="IPR008972">
    <property type="entry name" value="Cupredoxin"/>
</dbReference>
<feature type="domain" description="Plastocyanin-like" evidence="12">
    <location>
        <begin position="164"/>
        <end position="318"/>
    </location>
</feature>
<feature type="domain" description="Plastocyanin-like" evidence="13">
    <location>
        <begin position="401"/>
        <end position="538"/>
    </location>
</feature>
<dbReference type="InterPro" id="IPR001117">
    <property type="entry name" value="Cu-oxidase_2nd"/>
</dbReference>
<keyword evidence="7" id="KW-0732">Signal</keyword>
<evidence type="ECO:0000313" key="16">
    <source>
        <dbReference type="Proteomes" id="UP000541444"/>
    </source>
</evidence>
<keyword evidence="5" id="KW-0336">GPI-anchor</keyword>
<dbReference type="FunFam" id="2.60.40.420:FF:000012">
    <property type="entry name" value="Monocopper oxidase-like protein"/>
    <property type="match status" value="1"/>
</dbReference>
<dbReference type="InterPro" id="IPR045087">
    <property type="entry name" value="Cu-oxidase_fam"/>
</dbReference>
<sequence length="594" mass="66362">MMGLLLLRSLSVVCLIYISSFLTLCFAGDPFVYYDWDVSYITAAPLGVKQQVIAINKKFPGPIVNVTTNNNVVVNVTNNLDEELLITWNGIQHRRNSWQDGVLGTNCPIPTSWNWTYQFQVKDQIGSFSYFPSTNFQRAAGGYGGIIVNNRDVIAVPFGTPDGDFTIMIGDWYNRNHSDLRKTLNGGKDLGMPDGVLINGKGPYRYNTTLVPDGIDYETFNVHPGKTYRIRMHNVGISTSLNFRIQSHNMLLAETEGSYTVQQNYTNLDIHVGQSYSFLITMDQNASTDYYVVASARFVNETIWRRVTGVAILKYSNSKGAASGPLPDAPNDVYDKTFSMNQARSIRLNTSAGAARPNPQGSFKYGSINVTDVYILKNKPAMMINGKRRTTLSGISYVNPDTPLRLADWFKVKGVYTLDFPNQPLTGAPRMGTSVINGTYRGFMEIILQNNDTSVQTYHMDGYAFFVVGMDFGEWTNSSRGTYNKWDGVSRCSIQVFPGAWTAILVSLDNVGLWNLRTQNLDTWYLGQEVYVKVVNPESTNKTELPIPDNALFCGALKNKQQPPHKPKSVSSSPTEGRSRMLLTMLMLVFSVFC</sequence>
<evidence type="ECO:0000256" key="7">
    <source>
        <dbReference type="ARBA" id="ARBA00022729"/>
    </source>
</evidence>
<dbReference type="EMBL" id="JACGCM010000250">
    <property type="protein sequence ID" value="KAF6174733.1"/>
    <property type="molecule type" value="Genomic_DNA"/>
</dbReference>
<keyword evidence="9" id="KW-0472">Membrane</keyword>
<name>A0A7J7P5Y6_9MAGN</name>
<comment type="similarity">
    <text evidence="3">Belongs to the multicopper oxidase family.</text>
</comment>
<evidence type="ECO:0000256" key="2">
    <source>
        <dbReference type="ARBA" id="ARBA00004609"/>
    </source>
</evidence>
<evidence type="ECO:0000259" key="13">
    <source>
        <dbReference type="Pfam" id="PF07731"/>
    </source>
</evidence>
<evidence type="ECO:0000256" key="3">
    <source>
        <dbReference type="ARBA" id="ARBA00010609"/>
    </source>
</evidence>
<dbReference type="Proteomes" id="UP000541444">
    <property type="component" value="Unassembled WGS sequence"/>
</dbReference>
<evidence type="ECO:0000256" key="10">
    <source>
        <dbReference type="ARBA" id="ARBA00023180"/>
    </source>
</evidence>
<dbReference type="Gene3D" id="2.60.40.420">
    <property type="entry name" value="Cupredoxins - blue copper proteins"/>
    <property type="match status" value="3"/>
</dbReference>
<evidence type="ECO:0008006" key="17">
    <source>
        <dbReference type="Google" id="ProtNLM"/>
    </source>
</evidence>
<keyword evidence="10" id="KW-0325">Glycoprotein</keyword>
<keyword evidence="11" id="KW-0449">Lipoprotein</keyword>
<protein>
    <recommendedName>
        <fullName evidence="17">Monocopper oxidase-like protein SKU5</fullName>
    </recommendedName>
</protein>
<evidence type="ECO:0000256" key="1">
    <source>
        <dbReference type="ARBA" id="ARBA00001935"/>
    </source>
</evidence>
<dbReference type="GO" id="GO:0016491">
    <property type="term" value="F:oxidoreductase activity"/>
    <property type="evidence" value="ECO:0007669"/>
    <property type="project" value="InterPro"/>
</dbReference>
<evidence type="ECO:0000256" key="8">
    <source>
        <dbReference type="ARBA" id="ARBA00023008"/>
    </source>
</evidence>
<accession>A0A7J7P5Y6</accession>
<keyword evidence="4" id="KW-1003">Cell membrane</keyword>
<evidence type="ECO:0000313" key="15">
    <source>
        <dbReference type="EMBL" id="KAF6174733.1"/>
    </source>
</evidence>
<organism evidence="15 16">
    <name type="scientific">Kingdonia uniflora</name>
    <dbReference type="NCBI Taxonomy" id="39325"/>
    <lineage>
        <taxon>Eukaryota</taxon>
        <taxon>Viridiplantae</taxon>
        <taxon>Streptophyta</taxon>
        <taxon>Embryophyta</taxon>
        <taxon>Tracheophyta</taxon>
        <taxon>Spermatophyta</taxon>
        <taxon>Magnoliopsida</taxon>
        <taxon>Ranunculales</taxon>
        <taxon>Circaeasteraceae</taxon>
        <taxon>Kingdonia</taxon>
    </lineage>
</organism>
<dbReference type="AlphaFoldDB" id="A0A7J7P5Y6"/>
<comment type="subcellular location">
    <subcellularLocation>
        <location evidence="2">Cell membrane</location>
        <topology evidence="2">Lipid-anchor</topology>
        <topology evidence="2">GPI-anchor</topology>
    </subcellularLocation>
</comment>
<dbReference type="InterPro" id="IPR011707">
    <property type="entry name" value="Cu-oxidase-like_N"/>
</dbReference>
<dbReference type="FunFam" id="2.60.40.420:FF:000023">
    <property type="entry name" value="Monocopper oxidase-like protein SKU5"/>
    <property type="match status" value="1"/>
</dbReference>
<dbReference type="Pfam" id="PF00394">
    <property type="entry name" value="Cu-oxidase"/>
    <property type="match status" value="1"/>
</dbReference>
<dbReference type="GO" id="GO:0005886">
    <property type="term" value="C:plasma membrane"/>
    <property type="evidence" value="ECO:0007669"/>
    <property type="project" value="UniProtKB-SubCell"/>
</dbReference>
<proteinExistence type="inferred from homology"/>
<dbReference type="GO" id="GO:0098552">
    <property type="term" value="C:side of membrane"/>
    <property type="evidence" value="ECO:0007669"/>
    <property type="project" value="UniProtKB-KW"/>
</dbReference>
<feature type="domain" description="Plastocyanin-like" evidence="14">
    <location>
        <begin position="38"/>
        <end position="151"/>
    </location>
</feature>
<dbReference type="GO" id="GO:0005507">
    <property type="term" value="F:copper ion binding"/>
    <property type="evidence" value="ECO:0007669"/>
    <property type="project" value="InterPro"/>
</dbReference>
<reference evidence="15 16" key="1">
    <citation type="journal article" date="2020" name="IScience">
        <title>Genome Sequencing of the Endangered Kingdonia uniflora (Circaeasteraceae, Ranunculales) Reveals Potential Mechanisms of Evolutionary Specialization.</title>
        <authorList>
            <person name="Sun Y."/>
            <person name="Deng T."/>
            <person name="Zhang A."/>
            <person name="Moore M.J."/>
            <person name="Landis J.B."/>
            <person name="Lin N."/>
            <person name="Zhang H."/>
            <person name="Zhang X."/>
            <person name="Huang J."/>
            <person name="Zhang X."/>
            <person name="Sun H."/>
            <person name="Wang H."/>
        </authorList>
    </citation>
    <scope>NUCLEOTIDE SEQUENCE [LARGE SCALE GENOMIC DNA]</scope>
    <source>
        <strain evidence="15">TB1705</strain>
        <tissue evidence="15">Leaf</tissue>
    </source>
</reference>
<dbReference type="FunFam" id="2.60.40.420:FF:000016">
    <property type="entry name" value="Monocopper oxidase-like protein"/>
    <property type="match status" value="1"/>
</dbReference>
<evidence type="ECO:0000256" key="6">
    <source>
        <dbReference type="ARBA" id="ARBA00022723"/>
    </source>
</evidence>
<evidence type="ECO:0000256" key="5">
    <source>
        <dbReference type="ARBA" id="ARBA00022622"/>
    </source>
</evidence>
<evidence type="ECO:0000256" key="4">
    <source>
        <dbReference type="ARBA" id="ARBA00022475"/>
    </source>
</evidence>
<gene>
    <name evidence="15" type="ORF">GIB67_008788</name>
</gene>